<gene>
    <name evidence="2" type="ORF">RND81_02G005200</name>
</gene>
<keyword evidence="3" id="KW-1185">Reference proteome</keyword>
<feature type="compositionally biased region" description="Low complexity" evidence="1">
    <location>
        <begin position="1"/>
        <end position="11"/>
    </location>
</feature>
<dbReference type="InterPro" id="IPR021899">
    <property type="entry name" value="DUF3511"/>
</dbReference>
<dbReference type="Pfam" id="PF12023">
    <property type="entry name" value="DUF3511"/>
    <property type="match status" value="1"/>
</dbReference>
<protein>
    <recommendedName>
        <fullName evidence="4">DUF3511 domain-containing protein</fullName>
    </recommendedName>
</protein>
<evidence type="ECO:0000313" key="2">
    <source>
        <dbReference type="EMBL" id="KAK9747642.1"/>
    </source>
</evidence>
<dbReference type="AlphaFoldDB" id="A0AAW1MQ34"/>
<organism evidence="2 3">
    <name type="scientific">Saponaria officinalis</name>
    <name type="common">Common soapwort</name>
    <name type="synonym">Lychnis saponaria</name>
    <dbReference type="NCBI Taxonomy" id="3572"/>
    <lineage>
        <taxon>Eukaryota</taxon>
        <taxon>Viridiplantae</taxon>
        <taxon>Streptophyta</taxon>
        <taxon>Embryophyta</taxon>
        <taxon>Tracheophyta</taxon>
        <taxon>Spermatophyta</taxon>
        <taxon>Magnoliopsida</taxon>
        <taxon>eudicotyledons</taxon>
        <taxon>Gunneridae</taxon>
        <taxon>Pentapetalae</taxon>
        <taxon>Caryophyllales</taxon>
        <taxon>Caryophyllaceae</taxon>
        <taxon>Caryophylleae</taxon>
        <taxon>Saponaria</taxon>
    </lineage>
</organism>
<proteinExistence type="predicted"/>
<dbReference type="PANTHER" id="PTHR33193">
    <property type="entry name" value="DOMAIN PROTEIN, PUTATIVE (DUF3511)-RELATED"/>
    <property type="match status" value="1"/>
</dbReference>
<dbReference type="EMBL" id="JBDFQZ010000002">
    <property type="protein sequence ID" value="KAK9747642.1"/>
    <property type="molecule type" value="Genomic_DNA"/>
</dbReference>
<comment type="caution">
    <text evidence="2">The sequence shown here is derived from an EMBL/GenBank/DDBJ whole genome shotgun (WGS) entry which is preliminary data.</text>
</comment>
<evidence type="ECO:0000313" key="3">
    <source>
        <dbReference type="Proteomes" id="UP001443914"/>
    </source>
</evidence>
<feature type="region of interest" description="Disordered" evidence="1">
    <location>
        <begin position="1"/>
        <end position="71"/>
    </location>
</feature>
<dbReference type="PANTHER" id="PTHR33193:SF13">
    <property type="entry name" value="EXPRESSED PROTEIN"/>
    <property type="match status" value="1"/>
</dbReference>
<sequence>MGDNNNNNNNNVVGSSYGFESRRDRSIVTSGRVHSTKDGSPELLPYELEVSRSSRESKNGKKKKKWGGLSDAEMKRKKRVVKYKVYSMEGKVKASLKKGLRWFKNKVNELVHGY</sequence>
<evidence type="ECO:0008006" key="4">
    <source>
        <dbReference type="Google" id="ProtNLM"/>
    </source>
</evidence>
<evidence type="ECO:0000256" key="1">
    <source>
        <dbReference type="SAM" id="MobiDB-lite"/>
    </source>
</evidence>
<dbReference type="Proteomes" id="UP001443914">
    <property type="component" value="Unassembled WGS sequence"/>
</dbReference>
<accession>A0AAW1MQ34</accession>
<feature type="compositionally biased region" description="Basic and acidic residues" evidence="1">
    <location>
        <begin position="49"/>
        <end position="59"/>
    </location>
</feature>
<name>A0AAW1MQ34_SAPOF</name>
<reference evidence="2" key="1">
    <citation type="submission" date="2024-03" db="EMBL/GenBank/DDBJ databases">
        <title>WGS assembly of Saponaria officinalis var. Norfolk2.</title>
        <authorList>
            <person name="Jenkins J."/>
            <person name="Shu S."/>
            <person name="Grimwood J."/>
            <person name="Barry K."/>
            <person name="Goodstein D."/>
            <person name="Schmutz J."/>
            <person name="Leebens-Mack J."/>
            <person name="Osbourn A."/>
        </authorList>
    </citation>
    <scope>NUCLEOTIDE SEQUENCE [LARGE SCALE GENOMIC DNA]</scope>
    <source>
        <strain evidence="2">JIC</strain>
    </source>
</reference>